<dbReference type="PANTHER" id="PTHR45527:SF1">
    <property type="entry name" value="FATTY ACID SYNTHASE"/>
    <property type="match status" value="1"/>
</dbReference>
<dbReference type="CDD" id="cd19540">
    <property type="entry name" value="LCL_NRPS-like"/>
    <property type="match status" value="1"/>
</dbReference>
<dbReference type="RefSeq" id="WP_388634569.1">
    <property type="nucleotide sequence ID" value="NZ_JBIAUT010000024.1"/>
</dbReference>
<dbReference type="InterPro" id="IPR001242">
    <property type="entry name" value="Condensation_dom"/>
</dbReference>
<dbReference type="InterPro" id="IPR023213">
    <property type="entry name" value="CAT-like_dom_sf"/>
</dbReference>
<evidence type="ECO:0000259" key="1">
    <source>
        <dbReference type="Pfam" id="PF00501"/>
    </source>
</evidence>
<dbReference type="PROSITE" id="PS00455">
    <property type="entry name" value="AMP_BINDING"/>
    <property type="match status" value="1"/>
</dbReference>
<organism evidence="3 4">
    <name type="scientific">Streptomyces nondiastaticus</name>
    <dbReference type="NCBI Taxonomy" id="3154512"/>
    <lineage>
        <taxon>Bacteria</taxon>
        <taxon>Bacillati</taxon>
        <taxon>Actinomycetota</taxon>
        <taxon>Actinomycetes</taxon>
        <taxon>Kitasatosporales</taxon>
        <taxon>Streptomycetaceae</taxon>
        <taxon>Streptomyces</taxon>
    </lineage>
</organism>
<dbReference type="InterPro" id="IPR000873">
    <property type="entry name" value="AMP-dep_synth/lig_dom"/>
</dbReference>
<dbReference type="SUPFAM" id="SSF56801">
    <property type="entry name" value="Acetyl-CoA synthetase-like"/>
    <property type="match status" value="1"/>
</dbReference>
<dbReference type="Pfam" id="PF00668">
    <property type="entry name" value="Condensation"/>
    <property type="match status" value="1"/>
</dbReference>
<dbReference type="SUPFAM" id="SSF52777">
    <property type="entry name" value="CoA-dependent acyltransferases"/>
    <property type="match status" value="2"/>
</dbReference>
<accession>A0ABW6U9B0</accession>
<dbReference type="Pfam" id="PF00501">
    <property type="entry name" value="AMP-binding"/>
    <property type="match status" value="1"/>
</dbReference>
<feature type="non-terminal residue" evidence="3">
    <location>
        <position position="638"/>
    </location>
</feature>
<dbReference type="PANTHER" id="PTHR45527">
    <property type="entry name" value="NONRIBOSOMAL PEPTIDE SYNTHETASE"/>
    <property type="match status" value="1"/>
</dbReference>
<evidence type="ECO:0000259" key="2">
    <source>
        <dbReference type="Pfam" id="PF00668"/>
    </source>
</evidence>
<comment type="caution">
    <text evidence="3">The sequence shown here is derived from an EMBL/GenBank/DDBJ whole genome shotgun (WGS) entry which is preliminary data.</text>
</comment>
<proteinExistence type="predicted"/>
<evidence type="ECO:0000313" key="4">
    <source>
        <dbReference type="Proteomes" id="UP001602123"/>
    </source>
</evidence>
<evidence type="ECO:0000313" key="3">
    <source>
        <dbReference type="EMBL" id="MFF4221221.1"/>
    </source>
</evidence>
<dbReference type="EMBL" id="JBIAUT010000024">
    <property type="protein sequence ID" value="MFF4221221.1"/>
    <property type="molecule type" value="Genomic_DNA"/>
</dbReference>
<feature type="domain" description="Condensation" evidence="2">
    <location>
        <begin position="1"/>
        <end position="448"/>
    </location>
</feature>
<gene>
    <name evidence="3" type="ORF">ACFYZM_33845</name>
</gene>
<dbReference type="Proteomes" id="UP001602123">
    <property type="component" value="Unassembled WGS sequence"/>
</dbReference>
<dbReference type="Gene3D" id="3.30.559.30">
    <property type="entry name" value="Nonribosomal peptide synthetase, condensation domain"/>
    <property type="match status" value="1"/>
</dbReference>
<dbReference type="Gene3D" id="3.30.559.10">
    <property type="entry name" value="Chloramphenicol acetyltransferase-like domain"/>
    <property type="match status" value="1"/>
</dbReference>
<feature type="domain" description="AMP-dependent synthetase/ligase" evidence="1">
    <location>
        <begin position="471"/>
        <end position="638"/>
    </location>
</feature>
<dbReference type="InterPro" id="IPR020845">
    <property type="entry name" value="AMP-binding_CS"/>
</dbReference>
<reference evidence="3 4" key="1">
    <citation type="submission" date="2024-10" db="EMBL/GenBank/DDBJ databases">
        <title>The Natural Products Discovery Center: Release of the First 8490 Sequenced Strains for Exploring Actinobacteria Biosynthetic Diversity.</title>
        <authorList>
            <person name="Kalkreuter E."/>
            <person name="Kautsar S.A."/>
            <person name="Yang D."/>
            <person name="Bader C.D."/>
            <person name="Teijaro C.N."/>
            <person name="Fluegel L."/>
            <person name="Davis C.M."/>
            <person name="Simpson J.R."/>
            <person name="Lauterbach L."/>
            <person name="Steele A.D."/>
            <person name="Gui C."/>
            <person name="Meng S."/>
            <person name="Li G."/>
            <person name="Viehrig K."/>
            <person name="Ye F."/>
            <person name="Su P."/>
            <person name="Kiefer A.F."/>
            <person name="Nichols A."/>
            <person name="Cepeda A.J."/>
            <person name="Yan W."/>
            <person name="Fan B."/>
            <person name="Jiang Y."/>
            <person name="Adhikari A."/>
            <person name="Zheng C.-J."/>
            <person name="Schuster L."/>
            <person name="Cowan T.M."/>
            <person name="Smanski M.J."/>
            <person name="Chevrette M.G."/>
            <person name="De Carvalho L.P.S."/>
            <person name="Shen B."/>
        </authorList>
    </citation>
    <scope>NUCLEOTIDE SEQUENCE [LARGE SCALE GENOMIC DNA]</scope>
    <source>
        <strain evidence="3 4">NPDC001650</strain>
    </source>
</reference>
<protein>
    <submittedName>
        <fullName evidence="3">Condensation domain-containing protein</fullName>
    </submittedName>
</protein>
<sequence>MIPLSFAQRRLWFLGELEGPNPTYNIPAALRLTGELDRGALHAALRDVVERHEVLRTVFPAVDGIPRQRILGAESVALDLPVAEVAEADLGEALARACALPFDLSCDVPLRARLYALGPDEHVLLLVMHHIASDGWSMGLLARDVSVAYAARRRGLAPAWEPLPVQYADYTLWQLDLLGDEDDPESVLAEQLAYWRAALAGLPEELALPADRPRPAQVTHHGDTVGLSLGADLHRGLAELARARGVTPFMVLQAGLAVLLSRLGAGTDIPIGTPVAGRTDDALDDLVGFFVNSLVMRTDVSGDPSFTELLARVRETDLEAFGHQDVPFERLVEDLAPTRSMARHPLFQVMLALQNNAEAVLDLPGLKVAPLPGTDAPAKFDLSFALAEEFDAQGAPAGLTGSVTYATDLFDRGSVEAIAERFVRVLETVTADPAVTVSQVDVLGGAERAWVLVDWNDTGRDVPEGTLPELFEAQVARTPGATALVFDDAELTYAELNARANRLARVLAEHGVGPESLVAVSMERSVELVVALLAVHKAGGAYVPVDPEYPADRIAYVLDDARPALVLAAVRTAGRLGDALAVPCLLLDDPEFVAHLASRPGDDLSVSERHNPLLPSHPAYVIYTSGSTGRPKGVAVPH</sequence>
<name>A0ABW6U9B0_9ACTN</name>
<dbReference type="Gene3D" id="3.40.50.980">
    <property type="match status" value="2"/>
</dbReference>
<keyword evidence="4" id="KW-1185">Reference proteome</keyword>